<dbReference type="PROSITE" id="PS00061">
    <property type="entry name" value="ADH_SHORT"/>
    <property type="match status" value="1"/>
</dbReference>
<dbReference type="Gene3D" id="3.40.50.720">
    <property type="entry name" value="NAD(P)-binding Rossmann-like Domain"/>
    <property type="match status" value="1"/>
</dbReference>
<dbReference type="FunFam" id="3.40.50.720:FF:000084">
    <property type="entry name" value="Short-chain dehydrogenase reductase"/>
    <property type="match status" value="1"/>
</dbReference>
<dbReference type="SMART" id="SM00822">
    <property type="entry name" value="PKS_KR"/>
    <property type="match status" value="1"/>
</dbReference>
<name>A0A512NBT5_9HYPH</name>
<dbReference type="RefSeq" id="WP_147150484.1">
    <property type="nucleotide sequence ID" value="NZ_BKAJ01000065.1"/>
</dbReference>
<dbReference type="PANTHER" id="PTHR42760">
    <property type="entry name" value="SHORT-CHAIN DEHYDROGENASES/REDUCTASES FAMILY MEMBER"/>
    <property type="match status" value="1"/>
</dbReference>
<dbReference type="GO" id="GO:0016616">
    <property type="term" value="F:oxidoreductase activity, acting on the CH-OH group of donors, NAD or NADP as acceptor"/>
    <property type="evidence" value="ECO:0007669"/>
    <property type="project" value="UniProtKB-ARBA"/>
</dbReference>
<dbReference type="Pfam" id="PF13561">
    <property type="entry name" value="adh_short_C2"/>
    <property type="match status" value="1"/>
</dbReference>
<dbReference type="InterPro" id="IPR002347">
    <property type="entry name" value="SDR_fam"/>
</dbReference>
<proteinExistence type="inferred from homology"/>
<sequence>MADLFSMKNRVVLLTGASRGLGRDMALTLGAAGATVLCAGRTVKELEVTARAIKRKGGKAEVTPLDITDEAAVREQVASIIARHRRIDVLVNNAGIIYREAIVDTSTDTFRSAIETDLVSQFMLAREVGRHMLARKYGRIVNISSIMGILGRATVAGYVAAKHGLIGLTKNLAAEYGPNVTCNAIAPGYIRTELNVPLQQNKAFNAMLEQRTALHRWGKPEDLRGPLLLLASDAGAYMSGHTLVVDGGMTVILG</sequence>
<evidence type="ECO:0000256" key="1">
    <source>
        <dbReference type="ARBA" id="ARBA00006484"/>
    </source>
</evidence>
<protein>
    <submittedName>
        <fullName evidence="3">Gluconate 5-dehydrogenase</fullName>
    </submittedName>
</protein>
<comment type="caution">
    <text evidence="3">The sequence shown here is derived from an EMBL/GenBank/DDBJ whole genome shotgun (WGS) entry which is preliminary data.</text>
</comment>
<dbReference type="Proteomes" id="UP000321058">
    <property type="component" value="Unassembled WGS sequence"/>
</dbReference>
<evidence type="ECO:0000313" key="4">
    <source>
        <dbReference type="Proteomes" id="UP000321058"/>
    </source>
</evidence>
<organism evidence="3 4">
    <name type="scientific">Reyranella soli</name>
    <dbReference type="NCBI Taxonomy" id="1230389"/>
    <lineage>
        <taxon>Bacteria</taxon>
        <taxon>Pseudomonadati</taxon>
        <taxon>Pseudomonadota</taxon>
        <taxon>Alphaproteobacteria</taxon>
        <taxon>Hyphomicrobiales</taxon>
        <taxon>Reyranellaceae</taxon>
        <taxon>Reyranella</taxon>
    </lineage>
</organism>
<dbReference type="AlphaFoldDB" id="A0A512NBT5"/>
<dbReference type="EMBL" id="BKAJ01000065">
    <property type="protein sequence ID" value="GEP56410.1"/>
    <property type="molecule type" value="Genomic_DNA"/>
</dbReference>
<reference evidence="3 4" key="1">
    <citation type="submission" date="2019-07" db="EMBL/GenBank/DDBJ databases">
        <title>Whole genome shotgun sequence of Reyranella soli NBRC 108950.</title>
        <authorList>
            <person name="Hosoyama A."/>
            <person name="Uohara A."/>
            <person name="Ohji S."/>
            <person name="Ichikawa N."/>
        </authorList>
    </citation>
    <scope>NUCLEOTIDE SEQUENCE [LARGE SCALE GENOMIC DNA]</scope>
    <source>
        <strain evidence="3 4">NBRC 108950</strain>
    </source>
</reference>
<dbReference type="InterPro" id="IPR020904">
    <property type="entry name" value="Sc_DH/Rdtase_CS"/>
</dbReference>
<dbReference type="PRINTS" id="PR00080">
    <property type="entry name" value="SDRFAMILY"/>
</dbReference>
<dbReference type="SUPFAM" id="SSF51735">
    <property type="entry name" value="NAD(P)-binding Rossmann-fold domains"/>
    <property type="match status" value="1"/>
</dbReference>
<comment type="similarity">
    <text evidence="1">Belongs to the short-chain dehydrogenases/reductases (SDR) family.</text>
</comment>
<dbReference type="PRINTS" id="PR00081">
    <property type="entry name" value="GDHRDH"/>
</dbReference>
<evidence type="ECO:0000259" key="2">
    <source>
        <dbReference type="SMART" id="SM00822"/>
    </source>
</evidence>
<dbReference type="OrthoDB" id="286404at2"/>
<accession>A0A512NBT5</accession>
<keyword evidence="4" id="KW-1185">Reference proteome</keyword>
<feature type="domain" description="Ketoreductase" evidence="2">
    <location>
        <begin position="10"/>
        <end position="193"/>
    </location>
</feature>
<dbReference type="InterPro" id="IPR057326">
    <property type="entry name" value="KR_dom"/>
</dbReference>
<gene>
    <name evidence="3" type="ORF">RSO01_35760</name>
</gene>
<dbReference type="InterPro" id="IPR036291">
    <property type="entry name" value="NAD(P)-bd_dom_sf"/>
</dbReference>
<evidence type="ECO:0000313" key="3">
    <source>
        <dbReference type="EMBL" id="GEP56410.1"/>
    </source>
</evidence>